<dbReference type="Proteomes" id="UP000677875">
    <property type="component" value="Unassembled WGS sequence"/>
</dbReference>
<accession>A0A940XHZ5</accession>
<feature type="region of interest" description="Disordered" evidence="1">
    <location>
        <begin position="56"/>
        <end position="106"/>
    </location>
</feature>
<evidence type="ECO:0000256" key="2">
    <source>
        <dbReference type="SAM" id="Phobius"/>
    </source>
</evidence>
<proteinExistence type="predicted"/>
<evidence type="ECO:0000313" key="3">
    <source>
        <dbReference type="EMBL" id="MBQ0827522.1"/>
    </source>
</evidence>
<keyword evidence="4" id="KW-1185">Reference proteome</keyword>
<evidence type="ECO:0000256" key="1">
    <source>
        <dbReference type="SAM" id="MobiDB-lite"/>
    </source>
</evidence>
<name>A0A940XHZ5_9ACTN</name>
<feature type="compositionally biased region" description="Low complexity" evidence="1">
    <location>
        <begin position="73"/>
        <end position="106"/>
    </location>
</feature>
<dbReference type="RefSeq" id="WP_210871977.1">
    <property type="nucleotide sequence ID" value="NZ_JAGPNL010000003.1"/>
</dbReference>
<keyword evidence="2" id="KW-0812">Transmembrane</keyword>
<evidence type="ECO:0000313" key="4">
    <source>
        <dbReference type="Proteomes" id="UP000677875"/>
    </source>
</evidence>
<keyword evidence="2" id="KW-0472">Membrane</keyword>
<dbReference type="EMBL" id="JAGPNL010000003">
    <property type="protein sequence ID" value="MBQ0827522.1"/>
    <property type="molecule type" value="Genomic_DNA"/>
</dbReference>
<feature type="transmembrane region" description="Helical" evidence="2">
    <location>
        <begin position="6"/>
        <end position="25"/>
    </location>
</feature>
<keyword evidence="2" id="KW-1133">Transmembrane helix</keyword>
<comment type="caution">
    <text evidence="3">The sequence shown here is derived from an EMBL/GenBank/DDBJ whole genome shotgun (WGS) entry which is preliminary data.</text>
</comment>
<dbReference type="AlphaFoldDB" id="A0A940XHZ5"/>
<protein>
    <submittedName>
        <fullName evidence="3">Uncharacterized protein</fullName>
    </submittedName>
</protein>
<gene>
    <name evidence="3" type="ORF">J5Y05_13525</name>
</gene>
<sequence>MVEPVVVVVALAGARLVYALVALWTRPAWERAWAHAVATVVRASGPGGVVEVTRADGDKLTARRATQPPPATKPGATTKTRTTVAPRTTRTTPTTRTTQTSGTDRR</sequence>
<organism evidence="3 4">
    <name type="scientific">Streptomyces tagetis</name>
    <dbReference type="NCBI Taxonomy" id="2820809"/>
    <lineage>
        <taxon>Bacteria</taxon>
        <taxon>Bacillati</taxon>
        <taxon>Actinomycetota</taxon>
        <taxon>Actinomycetes</taxon>
        <taxon>Kitasatosporales</taxon>
        <taxon>Streptomycetaceae</taxon>
        <taxon>Streptomyces</taxon>
    </lineage>
</organism>
<reference evidence="3" key="1">
    <citation type="submission" date="2021-04" db="EMBL/GenBank/DDBJ databases">
        <title>Genome seq and assembly of Streptomyces sp. RG38.</title>
        <authorList>
            <person name="Chhetri G."/>
        </authorList>
    </citation>
    <scope>NUCLEOTIDE SEQUENCE</scope>
    <source>
        <strain evidence="3">RG38</strain>
    </source>
</reference>